<proteinExistence type="predicted"/>
<comment type="caution">
    <text evidence="2">The sequence shown here is derived from an EMBL/GenBank/DDBJ whole genome shotgun (WGS) entry which is preliminary data.</text>
</comment>
<feature type="domain" description="Glycosyltransferase 2-like" evidence="1">
    <location>
        <begin position="144"/>
        <end position="221"/>
    </location>
</feature>
<dbReference type="PANTHER" id="PTHR22916:SF3">
    <property type="entry name" value="UDP-GLCNAC:BETAGAL BETA-1,3-N-ACETYLGLUCOSAMINYLTRANSFERASE-LIKE PROTEIN 1"/>
    <property type="match status" value="1"/>
</dbReference>
<dbReference type="GO" id="GO:0016758">
    <property type="term" value="F:hexosyltransferase activity"/>
    <property type="evidence" value="ECO:0007669"/>
    <property type="project" value="UniProtKB-ARBA"/>
</dbReference>
<dbReference type="Gene3D" id="3.90.550.10">
    <property type="entry name" value="Spore Coat Polysaccharide Biosynthesis Protein SpsA, Chain A"/>
    <property type="match status" value="2"/>
</dbReference>
<reference evidence="2" key="1">
    <citation type="submission" date="2019-08" db="EMBL/GenBank/DDBJ databases">
        <authorList>
            <person name="Ashton P.M."/>
            <person name="Dallman T."/>
            <person name="Nair S."/>
            <person name="De Pinna E."/>
            <person name="Peters T."/>
            <person name="Grant K."/>
        </authorList>
    </citation>
    <scope>NUCLEOTIDE SEQUENCE</scope>
    <source>
        <strain evidence="2">241883</strain>
    </source>
</reference>
<feature type="domain" description="Glycosyltransferase 2-like" evidence="1">
    <location>
        <begin position="13"/>
        <end position="92"/>
    </location>
</feature>
<dbReference type="InterPro" id="IPR001173">
    <property type="entry name" value="Glyco_trans_2-like"/>
</dbReference>
<keyword evidence="2" id="KW-0808">Transferase</keyword>
<sequence length="765" mass="91468">MQKIISIDKTVGVVIPIYNVEKYLRECLDSVINQTYTNLEIILVNDGSTDENSLNIAKEYTLKDKRITLFDKKNGGQSTARNVGIEYFSGEYKLKNKTQTIKENSLIEFNIEGNNPYEIYTVYKSYKAFNDEKDLTKFTYPIIDYIIFLDSDDYWELNCIEECVPRMDGVDVVWFDVKTVLDGVNHCDWKSNIKWLNFSQEYILDRNDWLKRMYDYKMRWFYFAWQGMVNFTFLKNIKLKFINYIVQEDDYFGILLFSQIKYCYILPKELYLYRIRPNSIMAYQTKITAKNIPAFFKKNLEYFNNDAILTREYFHVTSHVQTCIALLEFFKEQNDDILNKSLFKYLLPTYIKNAYEIIHFSKDPLGLLPNIKIIKELMEQYNIKPHGIEFRFKNELHYAIGSTILQNCKSFKKICKLPRQIYKILKQNKINQKLFKARVAEHPYAALPELYKYEDIAKIDRLKEHLSYKIGLTFLKGHKYRYFGGYLAFLFNSLKLFLNHHKKTEKKQVEPIKNDSFVAKLEQRLSHMHWESTRTREILEQRLANINYELYQLRLFEEQKYGKFNENGILNINQLMDSMKIPVTMQNDFSKIFYKKSIIVDTTNDYLDLYNHLNKFDNIDIYAFEPNEARFALIQKEKLKNLKLFNFVLGKEEAIKRFLPIGGLLQKEYMLMPNFYNVPNSNLVNVNDAIQFLEELKFSRYDVSILRFELNFQNIDILEKITQNNLYLQFSHIIIQVCDDYMRDLFLDKIKNMHNISNVFVIMSK</sequence>
<dbReference type="CDD" id="cd00761">
    <property type="entry name" value="Glyco_tranf_GTA_type"/>
    <property type="match status" value="1"/>
</dbReference>
<dbReference type="AlphaFoldDB" id="A0A5Y9JTM0"/>
<name>A0A5Y9JTM0_CAMCO</name>
<evidence type="ECO:0000313" key="2">
    <source>
        <dbReference type="EMBL" id="ECQ7361223.1"/>
    </source>
</evidence>
<dbReference type="EMBL" id="AAKCQV010000010">
    <property type="protein sequence ID" value="ECQ7361223.1"/>
    <property type="molecule type" value="Genomic_DNA"/>
</dbReference>
<dbReference type="Pfam" id="PF00535">
    <property type="entry name" value="Glycos_transf_2"/>
    <property type="match status" value="2"/>
</dbReference>
<dbReference type="SUPFAM" id="SSF53448">
    <property type="entry name" value="Nucleotide-diphospho-sugar transferases"/>
    <property type="match status" value="1"/>
</dbReference>
<dbReference type="InterPro" id="IPR029044">
    <property type="entry name" value="Nucleotide-diphossugar_trans"/>
</dbReference>
<dbReference type="PANTHER" id="PTHR22916">
    <property type="entry name" value="GLYCOSYLTRANSFERASE"/>
    <property type="match status" value="1"/>
</dbReference>
<gene>
    <name evidence="2" type="ORF">F0E85_06380</name>
</gene>
<accession>A0A5Y9JTM0</accession>
<organism evidence="2">
    <name type="scientific">Campylobacter coli</name>
    <dbReference type="NCBI Taxonomy" id="195"/>
    <lineage>
        <taxon>Bacteria</taxon>
        <taxon>Pseudomonadati</taxon>
        <taxon>Campylobacterota</taxon>
        <taxon>Epsilonproteobacteria</taxon>
        <taxon>Campylobacterales</taxon>
        <taxon>Campylobacteraceae</taxon>
        <taxon>Campylobacter</taxon>
    </lineage>
</organism>
<protein>
    <submittedName>
        <fullName evidence="2">Glycosyltransferase family 2 protein</fullName>
    </submittedName>
</protein>
<evidence type="ECO:0000259" key="1">
    <source>
        <dbReference type="Pfam" id="PF00535"/>
    </source>
</evidence>